<dbReference type="OrthoDB" id="2313502at2"/>
<sequence>MTVSLDKDKIETLRQQLFEANRVSHFVIIEARAKVSGATTEIVTDYNNYLNMRQENGASFDFSILRDILPITDNLVYWAVAQQKLHSIVDEESPERDEAINDLEMYTQKVMEDNKL</sequence>
<accession>A0A1S6QI19</accession>
<reference evidence="1 2" key="1">
    <citation type="journal article" date="2015" name="Genome Announc.">
        <title>Genome Sequence of Lactobacillus curieae CCTCC M 2011381T, a Novel Producer of Gamma-aminobutyric Acid.</title>
        <authorList>
            <person name="Wang Y."/>
            <person name="Wang Y."/>
            <person name="Lang C."/>
            <person name="Wei D."/>
            <person name="Xu P."/>
            <person name="Xie J."/>
        </authorList>
    </citation>
    <scope>NUCLEOTIDE SEQUENCE [LARGE SCALE GENOMIC DNA]</scope>
    <source>
        <strain evidence="1 2">CCTCC M 2011381</strain>
    </source>
</reference>
<name>A0A1S6QI19_9LACO</name>
<evidence type="ECO:0000313" key="1">
    <source>
        <dbReference type="EMBL" id="AQW21250.1"/>
    </source>
</evidence>
<protein>
    <submittedName>
        <fullName evidence="1">Uncharacterized protein</fullName>
    </submittedName>
</protein>
<dbReference type="eggNOG" id="ENOG50309YS">
    <property type="taxonomic scope" value="Bacteria"/>
</dbReference>
<dbReference type="EMBL" id="CP018906">
    <property type="protein sequence ID" value="AQW21250.1"/>
    <property type="molecule type" value="Genomic_DNA"/>
</dbReference>
<keyword evidence="2" id="KW-1185">Reference proteome</keyword>
<dbReference type="AlphaFoldDB" id="A0A1S6QI19"/>
<organism evidence="1 2">
    <name type="scientific">Lentilactobacillus curieae</name>
    <dbReference type="NCBI Taxonomy" id="1138822"/>
    <lineage>
        <taxon>Bacteria</taxon>
        <taxon>Bacillati</taxon>
        <taxon>Bacillota</taxon>
        <taxon>Bacilli</taxon>
        <taxon>Lactobacillales</taxon>
        <taxon>Lactobacillaceae</taxon>
        <taxon>Lentilactobacillus</taxon>
    </lineage>
</organism>
<proteinExistence type="predicted"/>
<dbReference type="Proteomes" id="UP000030361">
    <property type="component" value="Chromosome"/>
</dbReference>
<gene>
    <name evidence="1" type="ORF">PL11_004570</name>
</gene>
<dbReference type="RefSeq" id="WP_035166665.1">
    <property type="nucleotide sequence ID" value="NZ_CP018906.1"/>
</dbReference>
<evidence type="ECO:0000313" key="2">
    <source>
        <dbReference type="Proteomes" id="UP000030361"/>
    </source>
</evidence>
<dbReference type="KEGG" id="lcu:PL11_004570"/>